<protein>
    <submittedName>
        <fullName evidence="1">Unannotated protein</fullName>
    </submittedName>
</protein>
<dbReference type="EMBL" id="CAFAAG010000001">
    <property type="protein sequence ID" value="CAB4783168.1"/>
    <property type="molecule type" value="Genomic_DNA"/>
</dbReference>
<accession>A0A6J6WJE4</accession>
<reference evidence="1" key="1">
    <citation type="submission" date="2020-05" db="EMBL/GenBank/DDBJ databases">
        <authorList>
            <person name="Chiriac C."/>
            <person name="Salcher M."/>
            <person name="Ghai R."/>
            <person name="Kavagutti S V."/>
        </authorList>
    </citation>
    <scope>NUCLEOTIDE SEQUENCE</scope>
</reference>
<evidence type="ECO:0000313" key="1">
    <source>
        <dbReference type="EMBL" id="CAB4783168.1"/>
    </source>
</evidence>
<gene>
    <name evidence="1" type="ORF">UFOPK2975_00036</name>
</gene>
<proteinExistence type="predicted"/>
<name>A0A6J6WJE4_9ZZZZ</name>
<sequence>MKKLLDVEKTRIAHYSDNQRDSVHRSSLLVPVLPNSEVSISLLNHFLTKRNISSVGCRVTAIDKTGQRLISQLTILDEPRVYTMHLQRDFNVKAASFLVEFFCSENIFIPFPAVMINHRTKDATSSVHSFNRVLADVFEDDDVNAIHVEETAIDIVQNPDLSTFFVLAAGPYDLEGPVALRLVNSDGEFEHTLNVKIRRFTQQLFELHSVVPDWSNLRGTLFIDQPDQKLFYGRLFVGQITKDGSFVGNHSYYDSSHVEGEFWANNNPSFRTYPFIQELDALIRFYPIMSPSIIALTVIFNSSDGKQLGATIARSHSSPSTDLFELDIRKSAIEASVNIEAVNSFTVQAIPLSGNTPTRINHQIVYRNSAIESSINISLQNHNVFHSKSKSRTSWGQIRNSPEFDTWLSITNDGYEDSVSTVEVKIFDETGYLWSETVDVPMRSATTINASTMLLCNHLTPKGDFVWYEIECLNYFLTAFSISRHIKSNHCTGEHSF</sequence>
<organism evidence="1">
    <name type="scientific">freshwater metagenome</name>
    <dbReference type="NCBI Taxonomy" id="449393"/>
    <lineage>
        <taxon>unclassified sequences</taxon>
        <taxon>metagenomes</taxon>
        <taxon>ecological metagenomes</taxon>
    </lineage>
</organism>
<dbReference type="AlphaFoldDB" id="A0A6J6WJE4"/>